<dbReference type="AlphaFoldDB" id="A0A316UIB9"/>
<reference evidence="6 7" key="1">
    <citation type="journal article" date="2018" name="Mol. Biol. Evol.">
        <title>Broad Genomic Sampling Reveals a Smut Pathogenic Ancestry of the Fungal Clade Ustilaginomycotina.</title>
        <authorList>
            <person name="Kijpornyongpan T."/>
            <person name="Mondo S.J."/>
            <person name="Barry K."/>
            <person name="Sandor L."/>
            <person name="Lee J."/>
            <person name="Lipzen A."/>
            <person name="Pangilinan J."/>
            <person name="LaButti K."/>
            <person name="Hainaut M."/>
            <person name="Henrissat B."/>
            <person name="Grigoriev I.V."/>
            <person name="Spatafora J.W."/>
            <person name="Aime M.C."/>
        </authorList>
    </citation>
    <scope>NUCLEOTIDE SEQUENCE [LARGE SCALE GENOMIC DNA]</scope>
    <source>
        <strain evidence="6 7">MCA 4718</strain>
    </source>
</reference>
<feature type="compositionally biased region" description="Basic and acidic residues" evidence="5">
    <location>
        <begin position="712"/>
        <end position="721"/>
    </location>
</feature>
<feature type="compositionally biased region" description="Low complexity" evidence="5">
    <location>
        <begin position="722"/>
        <end position="750"/>
    </location>
</feature>
<feature type="coiled-coil region" evidence="4">
    <location>
        <begin position="240"/>
        <end position="267"/>
    </location>
</feature>
<keyword evidence="3 4" id="KW-0175">Coiled coil</keyword>
<accession>A0A316UIB9</accession>
<dbReference type="GO" id="GO:0005737">
    <property type="term" value="C:cytoplasm"/>
    <property type="evidence" value="ECO:0007669"/>
    <property type="project" value="UniProtKB-ARBA"/>
</dbReference>
<feature type="compositionally biased region" description="Gly residues" evidence="5">
    <location>
        <begin position="765"/>
        <end position="775"/>
    </location>
</feature>
<proteinExistence type="inferred from homology"/>
<name>A0A316UIB9_9BASI</name>
<feature type="compositionally biased region" description="Polar residues" evidence="5">
    <location>
        <begin position="655"/>
        <end position="672"/>
    </location>
</feature>
<dbReference type="GeneID" id="37013176"/>
<comment type="similarity">
    <text evidence="1">Belongs to the ATG14 family.</text>
</comment>
<evidence type="ECO:0000256" key="2">
    <source>
        <dbReference type="ARBA" id="ARBA00013807"/>
    </source>
</evidence>
<evidence type="ECO:0000313" key="6">
    <source>
        <dbReference type="EMBL" id="PWN24081.1"/>
    </source>
</evidence>
<feature type="compositionally biased region" description="Basic residues" evidence="5">
    <location>
        <begin position="39"/>
        <end position="51"/>
    </location>
</feature>
<evidence type="ECO:0000256" key="5">
    <source>
        <dbReference type="SAM" id="MobiDB-lite"/>
    </source>
</evidence>
<evidence type="ECO:0000313" key="7">
    <source>
        <dbReference type="Proteomes" id="UP000245942"/>
    </source>
</evidence>
<keyword evidence="7" id="KW-1185">Reference proteome</keyword>
<evidence type="ECO:0000256" key="3">
    <source>
        <dbReference type="ARBA" id="ARBA00023054"/>
    </source>
</evidence>
<dbReference type="RefSeq" id="XP_025351241.1">
    <property type="nucleotide sequence ID" value="XM_025491442.1"/>
</dbReference>
<dbReference type="Pfam" id="PF10186">
    <property type="entry name" value="ATG14"/>
    <property type="match status" value="1"/>
</dbReference>
<dbReference type="InterPro" id="IPR018791">
    <property type="entry name" value="UV_resistance/autophagy_Atg14"/>
</dbReference>
<feature type="compositionally biased region" description="Low complexity" evidence="5">
    <location>
        <begin position="902"/>
        <end position="928"/>
    </location>
</feature>
<feature type="compositionally biased region" description="Low complexity" evidence="5">
    <location>
        <begin position="828"/>
        <end position="842"/>
    </location>
</feature>
<feature type="compositionally biased region" description="Low complexity" evidence="5">
    <location>
        <begin position="683"/>
        <end position="699"/>
    </location>
</feature>
<feature type="compositionally biased region" description="Polar residues" evidence="5">
    <location>
        <begin position="865"/>
        <end position="879"/>
    </location>
</feature>
<feature type="compositionally biased region" description="Low complexity" evidence="5">
    <location>
        <begin position="582"/>
        <end position="612"/>
    </location>
</feature>
<feature type="compositionally biased region" description="Basic and acidic residues" evidence="5">
    <location>
        <begin position="777"/>
        <end position="788"/>
    </location>
</feature>
<dbReference type="Proteomes" id="UP000245942">
    <property type="component" value="Unassembled WGS sequence"/>
</dbReference>
<dbReference type="OrthoDB" id="16772at2759"/>
<evidence type="ECO:0000256" key="1">
    <source>
        <dbReference type="ARBA" id="ARBA00009574"/>
    </source>
</evidence>
<feature type="region of interest" description="Disordered" evidence="5">
    <location>
        <begin position="580"/>
        <end position="612"/>
    </location>
</feature>
<dbReference type="EMBL" id="KZ819321">
    <property type="protein sequence ID" value="PWN24081.1"/>
    <property type="molecule type" value="Genomic_DNA"/>
</dbReference>
<feature type="region of interest" description="Disordered" evidence="5">
    <location>
        <begin position="1"/>
        <end position="67"/>
    </location>
</feature>
<feature type="region of interest" description="Disordered" evidence="5">
    <location>
        <begin position="639"/>
        <end position="952"/>
    </location>
</feature>
<sequence length="952" mass="99231">MSAGADTAMSGRIPAVSPSVATTTTASERRSKPGEPSSSKKRPVVRVKKHASTSSAAPAAPKAAEAVVKRPFRSSLASANRPARVADPVPCPQCRVSSAWYLCQHCVQAKLEKHRANMMRLTTARDASRRMTDALLGNDFTEEEDGAIMPDPFGPPSDLPRNPHPIASHHGRAISSRWSQLTGQVADRSADVETSLRDVAMLREKVEAKRAELARRRSYLTAARRMLSAEAEVTQPGGYRRSLEVQIQQLRRRVQLQHEELNRTRKIRQLQLLGYYSVAPPTNSGTHLLARARERFMPGAFEPVGSPPSSLAPTHNSLSSEWTILPSTSPLALPLPTSSDIRRFSRADINTAASLTCQVLQAMAAICGVALPFRMSSDENGRWSFTPDELWAPAGIATTSLKLHLGQSAYAAISGAPATPQSAISTAGRGIEASVMSLGASTLSTLESFVTLPGRNNKTWGRASALQAHGNPGKEAAVATDAQSGAATSRKVDTALASARDFCRALVMLAYNAAYFAWSQGVQIDLVKAGGSTLRLLYEAAHAVGTKRSHLAVPPSSTALHDFTFPTLDFSKLLQLHELHDGTATPPGGTGGTPSSPSSSSSASRRSASATIASRPLMEESYVDAGQVAASLLNLDAQPVERKESRSGAARSKGGQASTSIASPSSNTTPLRSSGAPADRRTTAASKAGSTMTTTGTTMNHVASSPVSLDFLRQRGQKEAARASGSGSTSGTGAVRSSIATGTPSTSTSRPRVDSAGQRDLPLGAGVGAGAGAGGNEKLRDGSAESRNRSSQSRAIDSGRSKVSSSSSSARKGDNASTPSRASGSDLVPASASAPASVPASAGTVIFNGKEIGSSRSGRRKGKDQTQVQTTEGRTSSMRTALGRTGIEAGRERGSADGARYASSSSTPRRTTVTATATTAAAAVPASAEGSMEDKGKGKSVQSDEADEWDVV</sequence>
<organism evidence="6 7">
    <name type="scientific">Pseudomicrostroma glucosiphilum</name>
    <dbReference type="NCBI Taxonomy" id="1684307"/>
    <lineage>
        <taxon>Eukaryota</taxon>
        <taxon>Fungi</taxon>
        <taxon>Dikarya</taxon>
        <taxon>Basidiomycota</taxon>
        <taxon>Ustilaginomycotina</taxon>
        <taxon>Exobasidiomycetes</taxon>
        <taxon>Microstromatales</taxon>
        <taxon>Microstromatales incertae sedis</taxon>
        <taxon>Pseudomicrostroma</taxon>
    </lineage>
</organism>
<feature type="compositionally biased region" description="Low complexity" evidence="5">
    <location>
        <begin position="801"/>
        <end position="810"/>
    </location>
</feature>
<protein>
    <recommendedName>
        <fullName evidence="2">Autophagy-related protein 14</fullName>
    </recommendedName>
</protein>
<evidence type="ECO:0000256" key="4">
    <source>
        <dbReference type="SAM" id="Coils"/>
    </source>
</evidence>
<gene>
    <name evidence="6" type="ORF">BCV69DRAFT_279981</name>
</gene>
<feature type="compositionally biased region" description="Low complexity" evidence="5">
    <location>
        <begin position="52"/>
        <end position="66"/>
    </location>
</feature>
<feature type="compositionally biased region" description="Low complexity" evidence="5">
    <location>
        <begin position="14"/>
        <end position="26"/>
    </location>
</feature>
<dbReference type="GO" id="GO:0032991">
    <property type="term" value="C:protein-containing complex"/>
    <property type="evidence" value="ECO:0007669"/>
    <property type="project" value="UniProtKB-ARBA"/>
</dbReference>